<evidence type="ECO:0000256" key="6">
    <source>
        <dbReference type="PROSITE-ProRule" id="PRU10141"/>
    </source>
</evidence>
<evidence type="ECO:0000256" key="3">
    <source>
        <dbReference type="ARBA" id="ARBA00022777"/>
    </source>
</evidence>
<keyword evidence="7" id="KW-0472">Membrane</keyword>
<evidence type="ECO:0000256" key="2">
    <source>
        <dbReference type="ARBA" id="ARBA00022741"/>
    </source>
</evidence>
<dbReference type="Pfam" id="PF13414">
    <property type="entry name" value="TPR_11"/>
    <property type="match status" value="1"/>
</dbReference>
<dbReference type="Pfam" id="PF00069">
    <property type="entry name" value="Pkinase"/>
    <property type="match status" value="1"/>
</dbReference>
<keyword evidence="3 9" id="KW-0418">Kinase</keyword>
<dbReference type="PANTHER" id="PTHR43289">
    <property type="entry name" value="MITOGEN-ACTIVATED PROTEIN KINASE KINASE KINASE 20-RELATED"/>
    <property type="match status" value="1"/>
</dbReference>
<name>A0ABV6Z549_UNCC1</name>
<proteinExistence type="predicted"/>
<dbReference type="PROSITE" id="PS50005">
    <property type="entry name" value="TPR"/>
    <property type="match status" value="1"/>
</dbReference>
<dbReference type="InterPro" id="IPR000719">
    <property type="entry name" value="Prot_kinase_dom"/>
</dbReference>
<keyword evidence="5" id="KW-0802">TPR repeat</keyword>
<dbReference type="SMART" id="SM00220">
    <property type="entry name" value="S_TKc"/>
    <property type="match status" value="1"/>
</dbReference>
<evidence type="ECO:0000256" key="4">
    <source>
        <dbReference type="ARBA" id="ARBA00022840"/>
    </source>
</evidence>
<keyword evidence="1" id="KW-0808">Transferase</keyword>
<gene>
    <name evidence="9" type="ORF">ACFL27_25565</name>
</gene>
<accession>A0ABV6Z549</accession>
<feature type="binding site" evidence="6">
    <location>
        <position position="144"/>
    </location>
    <ligand>
        <name>ATP</name>
        <dbReference type="ChEBI" id="CHEBI:30616"/>
    </ligand>
</feature>
<dbReference type="SMART" id="SM00028">
    <property type="entry name" value="TPR"/>
    <property type="match status" value="6"/>
</dbReference>
<dbReference type="PROSITE" id="PS00108">
    <property type="entry name" value="PROTEIN_KINASE_ST"/>
    <property type="match status" value="1"/>
</dbReference>
<dbReference type="InterPro" id="IPR008271">
    <property type="entry name" value="Ser/Thr_kinase_AS"/>
</dbReference>
<keyword evidence="10" id="KW-1185">Reference proteome</keyword>
<dbReference type="SUPFAM" id="SSF48452">
    <property type="entry name" value="TPR-like"/>
    <property type="match status" value="3"/>
</dbReference>
<feature type="domain" description="Protein kinase" evidence="8">
    <location>
        <begin position="115"/>
        <end position="376"/>
    </location>
</feature>
<dbReference type="GO" id="GO:0016301">
    <property type="term" value="F:kinase activity"/>
    <property type="evidence" value="ECO:0007669"/>
    <property type="project" value="UniProtKB-KW"/>
</dbReference>
<evidence type="ECO:0000256" key="5">
    <source>
        <dbReference type="PROSITE-ProRule" id="PRU00339"/>
    </source>
</evidence>
<dbReference type="PROSITE" id="PS50011">
    <property type="entry name" value="PROTEIN_KINASE_DOM"/>
    <property type="match status" value="1"/>
</dbReference>
<dbReference type="EMBL" id="JBHPBY010000536">
    <property type="protein sequence ID" value="MFC1853570.1"/>
    <property type="molecule type" value="Genomic_DNA"/>
</dbReference>
<sequence length="1145" mass="128725">MTPEELIIQKALEQGIIQQQDLDTLAREATLHGQDGKSTWGVKIDWLMQKGLLDKLFVEKMSAEIAQEQNRATKVVNVTEQGIQKTSDLSGSTSSPAISMAPHSRLTAGSRIDVYEVVRLLGEGGMGQVYLAFNSVLKRHVALKILRVQDHKMVERFFREAQLQAQVEHANVCQVYGMGETEERPYIAMQFIDGQTLNRAAQEMSLEQKLKVIKEVAYAVHAAHRQGLIHRDIKPENIMIERTESGGWKPFVLDFGLAREQMAPGMTATGMVMGTPHYISPEQARGGIHSSLDRRTDVYSLGATLYELIAGQPVFDGASGLDVLLQVLNKEPVSLRKIVETTPSDIETIVMKCLEKEPQRRYDSARALAKDLQRYLDGEPISARKASFLYVLKKKARKNKLVISIAVGALSLLFLLAAFSIQAQLSARERVKLAQQFGHQIKEIEDIMRFEHMMPRHNISNAKAMIHSRITAIATQIEKIGNLAEGPGYYALGRGYLSLNDFYLARDYLLKAWAQGYRTPESSYSAGLVLGALYQRELQVVERIQHREFRADRRQEIEKQYREPALQLLRQSSSANQGSLDYVKALIAFYEKNYAEALQKLQNAHRQIPWFYETKKLEGDIHIVLGFAHQEMGKFENAFDEYQAALEAYVQAANIGRSDPGVYEGFGNLWLMLMIMEMSQWGEEVLTYFNQGILACDNVLEVNSESFLAFQLRSGLYTRRGEHELKHGQDPTDSLNKAIEAGQQSLSLRPEEVEVANNIGIAYKLLASYDLSRGDDPTSNLQRAIEIYQNAIKINPNYAYTYYNIGDSYISYIEHLLGRGIAPQKSIDGARQAFQKAIELNPNNTGFLNTMGLTYLHQATHELSRGADPRPSLENAITAFQKATDVNPRNADTKTNIGRAYNIQANFEILIGKNLAQSVRHALKILNEALTINPNFGYAHYQMASVYLTLARSELEQGLNPTQTLQRGIQSLKKALDINPNHGQFHCLRGKLKLLEGQFLMKRGQNPDRVLGQASSALKKAINLKSAEAYHAMALLYRWWAAWKVIQNHDPDQSIRQGLLMVNATLDINPNMAEVRAIQGVLLLLKSMDEADLTQRESLLQDAGKALQKALTMNKNLAHEYTPSVAQINHLLEQSKVKPNSEDTP</sequence>
<keyword evidence="7" id="KW-0812">Transmembrane</keyword>
<dbReference type="CDD" id="cd14014">
    <property type="entry name" value="STKc_PknB_like"/>
    <property type="match status" value="1"/>
</dbReference>
<evidence type="ECO:0000259" key="8">
    <source>
        <dbReference type="PROSITE" id="PS50011"/>
    </source>
</evidence>
<dbReference type="InterPro" id="IPR017441">
    <property type="entry name" value="Protein_kinase_ATP_BS"/>
</dbReference>
<feature type="repeat" description="TPR" evidence="5">
    <location>
        <begin position="811"/>
        <end position="844"/>
    </location>
</feature>
<evidence type="ECO:0000313" key="9">
    <source>
        <dbReference type="EMBL" id="MFC1853570.1"/>
    </source>
</evidence>
<evidence type="ECO:0000256" key="7">
    <source>
        <dbReference type="SAM" id="Phobius"/>
    </source>
</evidence>
<dbReference type="InterPro" id="IPR011990">
    <property type="entry name" value="TPR-like_helical_dom_sf"/>
</dbReference>
<dbReference type="Gene3D" id="3.30.200.20">
    <property type="entry name" value="Phosphorylase Kinase, domain 1"/>
    <property type="match status" value="1"/>
</dbReference>
<feature type="transmembrane region" description="Helical" evidence="7">
    <location>
        <begin position="401"/>
        <end position="421"/>
    </location>
</feature>
<keyword evidence="7" id="KW-1133">Transmembrane helix</keyword>
<dbReference type="Gene3D" id="1.25.40.10">
    <property type="entry name" value="Tetratricopeptide repeat domain"/>
    <property type="match status" value="4"/>
</dbReference>
<dbReference type="PANTHER" id="PTHR43289:SF6">
    <property type="entry name" value="SERINE_THREONINE-PROTEIN KINASE NEKL-3"/>
    <property type="match status" value="1"/>
</dbReference>
<dbReference type="PROSITE" id="PS00107">
    <property type="entry name" value="PROTEIN_KINASE_ATP"/>
    <property type="match status" value="1"/>
</dbReference>
<keyword evidence="2 6" id="KW-0547">Nucleotide-binding</keyword>
<protein>
    <submittedName>
        <fullName evidence="9">Protein kinase</fullName>
    </submittedName>
</protein>
<reference evidence="9 10" key="1">
    <citation type="submission" date="2024-09" db="EMBL/GenBank/DDBJ databases">
        <title>Laminarin stimulates single cell rates of sulfate reduction while oxygen inhibits transcriptomic activity in coastal marine sediment.</title>
        <authorList>
            <person name="Lindsay M."/>
            <person name="Orcutt B."/>
            <person name="Emerson D."/>
            <person name="Stepanauskas R."/>
            <person name="D'Angelo T."/>
        </authorList>
    </citation>
    <scope>NUCLEOTIDE SEQUENCE [LARGE SCALE GENOMIC DNA]</scope>
    <source>
        <strain evidence="9">SAG AM-311-K15</strain>
    </source>
</reference>
<dbReference type="Gene3D" id="1.10.510.10">
    <property type="entry name" value="Transferase(Phosphotransferase) domain 1"/>
    <property type="match status" value="1"/>
</dbReference>
<keyword evidence="4 6" id="KW-0067">ATP-binding</keyword>
<dbReference type="Proteomes" id="UP001594351">
    <property type="component" value="Unassembled WGS sequence"/>
</dbReference>
<dbReference type="SUPFAM" id="SSF56112">
    <property type="entry name" value="Protein kinase-like (PK-like)"/>
    <property type="match status" value="1"/>
</dbReference>
<comment type="caution">
    <text evidence="9">The sequence shown here is derived from an EMBL/GenBank/DDBJ whole genome shotgun (WGS) entry which is preliminary data.</text>
</comment>
<organism evidence="9 10">
    <name type="scientific">candidate division CSSED10-310 bacterium</name>
    <dbReference type="NCBI Taxonomy" id="2855610"/>
    <lineage>
        <taxon>Bacteria</taxon>
        <taxon>Bacteria division CSSED10-310</taxon>
    </lineage>
</organism>
<dbReference type="InterPro" id="IPR019734">
    <property type="entry name" value="TPR_rpt"/>
</dbReference>
<evidence type="ECO:0000313" key="10">
    <source>
        <dbReference type="Proteomes" id="UP001594351"/>
    </source>
</evidence>
<dbReference type="InterPro" id="IPR011009">
    <property type="entry name" value="Kinase-like_dom_sf"/>
</dbReference>
<evidence type="ECO:0000256" key="1">
    <source>
        <dbReference type="ARBA" id="ARBA00022679"/>
    </source>
</evidence>